<keyword evidence="4" id="KW-0479">Metal-binding</keyword>
<sequence>MSDDTYALVHGILMGLAWLLLAPLAIGASLVRRLQSPASGCCNQNGLWFRIHFYCQLMVVGLTIAGFLVIWLGDDGGGGGDGGDDRRRRFLKDWDRDDIFDDIDYDKRESADMDDDSDSDSQRIFPSLDWTYEQAEESIHPKIGISILALSIFQAFLGLIRPHVHPTAPAAHPPGVSTTTTTRRRSSKDDEKKKEGERECSNDDDGSNNNNDGFCSSARRDKDDTVATVDVVDDTTNQGSRPGDVEGTDRENNNEDGRDLPPPPPARTKTTIRIIWEWCHRILGISLLATSWLQCTIGIKIFRAD</sequence>
<dbReference type="OrthoDB" id="19261at2759"/>
<dbReference type="GO" id="GO:0016020">
    <property type="term" value="C:membrane"/>
    <property type="evidence" value="ECO:0007669"/>
    <property type="project" value="UniProtKB-SubCell"/>
</dbReference>
<dbReference type="AlphaFoldDB" id="A0A9K3LYT3"/>
<dbReference type="PANTHER" id="PTHR15422:SF24">
    <property type="entry name" value="DOMON RELATED DOMAIN-CONTAINING PROTEIN"/>
    <property type="match status" value="1"/>
</dbReference>
<feature type="compositionally biased region" description="Low complexity" evidence="6">
    <location>
        <begin position="226"/>
        <end position="236"/>
    </location>
</feature>
<evidence type="ECO:0000256" key="4">
    <source>
        <dbReference type="ARBA" id="ARBA00022723"/>
    </source>
</evidence>
<keyword evidence="7" id="KW-0472">Membrane</keyword>
<evidence type="ECO:0000256" key="6">
    <source>
        <dbReference type="SAM" id="MobiDB-lite"/>
    </source>
</evidence>
<keyword evidence="7" id="KW-0812">Transmembrane</keyword>
<comment type="cofactor">
    <cofactor evidence="1">
        <name>heme b</name>
        <dbReference type="ChEBI" id="CHEBI:60344"/>
    </cofactor>
</comment>
<evidence type="ECO:0000256" key="3">
    <source>
        <dbReference type="ARBA" id="ARBA00022617"/>
    </source>
</evidence>
<dbReference type="Proteomes" id="UP000693970">
    <property type="component" value="Unassembled WGS sequence"/>
</dbReference>
<comment type="subcellular location">
    <subcellularLocation>
        <location evidence="2">Membrane</location>
        <topology evidence="2">Multi-pass membrane protein</topology>
    </subcellularLocation>
</comment>
<feature type="transmembrane region" description="Helical" evidence="7">
    <location>
        <begin position="6"/>
        <end position="31"/>
    </location>
</feature>
<protein>
    <submittedName>
        <fullName evidence="8">Cytochrome b561</fullName>
    </submittedName>
</protein>
<keyword evidence="5" id="KW-0408">Iron</keyword>
<evidence type="ECO:0000256" key="5">
    <source>
        <dbReference type="ARBA" id="ARBA00023004"/>
    </source>
</evidence>
<feature type="compositionally biased region" description="Basic and acidic residues" evidence="6">
    <location>
        <begin position="243"/>
        <end position="259"/>
    </location>
</feature>
<name>A0A9K3LYT3_9STRA</name>
<evidence type="ECO:0000256" key="1">
    <source>
        <dbReference type="ARBA" id="ARBA00001970"/>
    </source>
</evidence>
<feature type="region of interest" description="Disordered" evidence="6">
    <location>
        <begin position="166"/>
        <end position="268"/>
    </location>
</feature>
<accession>A0A9K3LYT3</accession>
<gene>
    <name evidence="8" type="ORF">IV203_028021</name>
</gene>
<dbReference type="EMBL" id="JAGRRH010000005">
    <property type="protein sequence ID" value="KAG7370275.1"/>
    <property type="molecule type" value="Genomic_DNA"/>
</dbReference>
<evidence type="ECO:0000313" key="9">
    <source>
        <dbReference type="Proteomes" id="UP000693970"/>
    </source>
</evidence>
<evidence type="ECO:0000256" key="2">
    <source>
        <dbReference type="ARBA" id="ARBA00004141"/>
    </source>
</evidence>
<feature type="compositionally biased region" description="Low complexity" evidence="6">
    <location>
        <begin position="166"/>
        <end position="181"/>
    </location>
</feature>
<dbReference type="GO" id="GO:0140575">
    <property type="term" value="F:transmembrane monodehydroascorbate reductase activity"/>
    <property type="evidence" value="ECO:0007669"/>
    <property type="project" value="InterPro"/>
</dbReference>
<dbReference type="GO" id="GO:0046872">
    <property type="term" value="F:metal ion binding"/>
    <property type="evidence" value="ECO:0007669"/>
    <property type="project" value="UniProtKB-KW"/>
</dbReference>
<dbReference type="PANTHER" id="PTHR15422">
    <property type="entry name" value="OS05G0565100 PROTEIN"/>
    <property type="match status" value="1"/>
</dbReference>
<feature type="transmembrane region" description="Helical" evidence="7">
    <location>
        <begin position="51"/>
        <end position="72"/>
    </location>
</feature>
<organism evidence="8 9">
    <name type="scientific">Nitzschia inconspicua</name>
    <dbReference type="NCBI Taxonomy" id="303405"/>
    <lineage>
        <taxon>Eukaryota</taxon>
        <taxon>Sar</taxon>
        <taxon>Stramenopiles</taxon>
        <taxon>Ochrophyta</taxon>
        <taxon>Bacillariophyta</taxon>
        <taxon>Bacillariophyceae</taxon>
        <taxon>Bacillariophycidae</taxon>
        <taxon>Bacillariales</taxon>
        <taxon>Bacillariaceae</taxon>
        <taxon>Nitzschia</taxon>
    </lineage>
</organism>
<keyword evidence="3" id="KW-0349">Heme</keyword>
<keyword evidence="7" id="KW-1133">Transmembrane helix</keyword>
<keyword evidence="9" id="KW-1185">Reference proteome</keyword>
<feature type="compositionally biased region" description="Basic and acidic residues" evidence="6">
    <location>
        <begin position="187"/>
        <end position="201"/>
    </location>
</feature>
<evidence type="ECO:0000256" key="7">
    <source>
        <dbReference type="SAM" id="Phobius"/>
    </source>
</evidence>
<comment type="caution">
    <text evidence="8">The sequence shown here is derived from an EMBL/GenBank/DDBJ whole genome shotgun (WGS) entry which is preliminary data.</text>
</comment>
<reference evidence="8" key="1">
    <citation type="journal article" date="2021" name="Sci. Rep.">
        <title>Diploid genomic architecture of Nitzschia inconspicua, an elite biomass production diatom.</title>
        <authorList>
            <person name="Oliver A."/>
            <person name="Podell S."/>
            <person name="Pinowska A."/>
            <person name="Traller J.C."/>
            <person name="Smith S.R."/>
            <person name="McClure R."/>
            <person name="Beliaev A."/>
            <person name="Bohutskyi P."/>
            <person name="Hill E.A."/>
            <person name="Rabines A."/>
            <person name="Zheng H."/>
            <person name="Allen L.Z."/>
            <person name="Kuo A."/>
            <person name="Grigoriev I.V."/>
            <person name="Allen A.E."/>
            <person name="Hazlebeck D."/>
            <person name="Allen E.E."/>
        </authorList>
    </citation>
    <scope>NUCLEOTIDE SEQUENCE</scope>
    <source>
        <strain evidence="8">Hildebrandi</strain>
    </source>
</reference>
<dbReference type="InterPro" id="IPR045150">
    <property type="entry name" value="CYB561D1/2"/>
</dbReference>
<dbReference type="GO" id="GO:0020037">
    <property type="term" value="F:heme binding"/>
    <property type="evidence" value="ECO:0007669"/>
    <property type="project" value="TreeGrafter"/>
</dbReference>
<proteinExistence type="predicted"/>
<evidence type="ECO:0000313" key="8">
    <source>
        <dbReference type="EMBL" id="KAG7370275.1"/>
    </source>
</evidence>
<reference evidence="8" key="2">
    <citation type="submission" date="2021-04" db="EMBL/GenBank/DDBJ databases">
        <authorList>
            <person name="Podell S."/>
        </authorList>
    </citation>
    <scope>NUCLEOTIDE SEQUENCE</scope>
    <source>
        <strain evidence="8">Hildebrandi</strain>
    </source>
</reference>